<sequence length="1096" mass="122168">MRLTALCICGILLALSSLSWTTTYSGEGDLLEDKSFGPCVATLRPEGECRQGQDENTCPYIFTLPPLTVYLPKQLRELEKIVKDLQMLKDNVDQLKKICAVRQTERGCERQREREQEKLNEGAARHERNWMNEKDAEILKESGTNRTNVEKIEINGHTDRTILEEREIKKCQAEREEKGVLKENNKEDPVKEVGEKKVKPQTERVNEKDKLGQTELPTAGGKERIVDTARERAVENSNRETDADIKKEKDEKGFLKGEQSDHVDSGDKRQMTINIKKKEEIPESDHYVRRDEMKEAENKTQSEKDEKDKGGDGIKMSQEHDVHTNKEKEQHQEENNEMEKVKQTENIGSAITEIIKAWEVEDDGDKETGKEIKTKETVPIVQRDTDEELASSKATVNTDSVPISPSPLSAIRLAAKNDAMDLNKDISFTPSTPLSSFPSNSITDTNQSMITASKLPAPNTGAAGISEHPSSSTTLRTLSGPGNQMAGSGTRLISTTSTRPGAGVGAQVGSTTASTTPSHNLYSTTSPESGDNSHWTAKKNIGSNTGTGLKPSSGREPKPGEKHKSGIKPDTDQKPHNLKNYHKPDRAALSDKTTKHDQKQKTSQPKPLTDQESKPGKDTKHIADVTHSRGDAEFSPNTMKTITLGPKTYNTLETGSFPRHYSNPKGFTTSSNSRIMSDVKPQAAGQLSSIPVTQRTNNIRGISPGPATPNPESNTDYSLEDVIIHNIEKPAPRQIPDPDKIMIPVPSPRTQTTSTVSPDFRSPTPAQSEPPASSTPSARELRVKINQVAALLNNSLILNGRPQDGHSKEHPKEKKGGSRPVNTSSKLPTLTSSKGKKQYFTLSQALCPYWVRQQLRLSPPFTIVRRDCSDHLLPGQTKSGVYLVTPDLRSKSFPVFCDMELAGGGWTLIQRRKDGSVSFNRTWVEYRSGFGELDGGEFWLGNTMIHLLTRDRDMVLRVELEDLDGVVEHAQYEQFRVAGERLRYRLTVGGYSGTAGDALRFSKTYDHNNRAFTTPDRDHDRYPSGNCGAYYSSGWWFDACMAANLNGRYYVDKYKGIRDGIFWGTWHNISTEYYPVNERQSFKSVRMMIRPKSFAP</sequence>
<dbReference type="PANTHER" id="PTHR47221">
    <property type="entry name" value="FIBRINOGEN ALPHA CHAIN"/>
    <property type="match status" value="1"/>
</dbReference>
<evidence type="ECO:0000313" key="8">
    <source>
        <dbReference type="EMBL" id="KAK2842137.1"/>
    </source>
</evidence>
<evidence type="ECO:0000256" key="4">
    <source>
        <dbReference type="ARBA" id="ARBA00023180"/>
    </source>
</evidence>
<dbReference type="GO" id="GO:0030674">
    <property type="term" value="F:protein-macromolecule adaptor activity"/>
    <property type="evidence" value="ECO:0007669"/>
    <property type="project" value="TreeGrafter"/>
</dbReference>
<dbReference type="Gene3D" id="3.90.215.10">
    <property type="entry name" value="Gamma Fibrinogen, chain A, domain 1"/>
    <property type="match status" value="1"/>
</dbReference>
<feature type="compositionally biased region" description="Basic and acidic residues" evidence="5">
    <location>
        <begin position="803"/>
        <end position="816"/>
    </location>
</feature>
<keyword evidence="3" id="KW-1015">Disulfide bond</keyword>
<feature type="region of interest" description="Disordered" evidence="5">
    <location>
        <begin position="176"/>
        <end position="345"/>
    </location>
</feature>
<keyword evidence="6" id="KW-0732">Signal</keyword>
<feature type="compositionally biased region" description="Basic and acidic residues" evidence="5">
    <location>
        <begin position="221"/>
        <end position="343"/>
    </location>
</feature>
<feature type="compositionally biased region" description="Polar residues" evidence="5">
    <location>
        <begin position="508"/>
        <end position="547"/>
    </location>
</feature>
<evidence type="ECO:0000313" key="9">
    <source>
        <dbReference type="Proteomes" id="UP001187415"/>
    </source>
</evidence>
<feature type="compositionally biased region" description="Polar residues" evidence="5">
    <location>
        <begin position="748"/>
        <end position="757"/>
    </location>
</feature>
<dbReference type="InterPro" id="IPR020837">
    <property type="entry name" value="Fibrinogen_CS"/>
</dbReference>
<dbReference type="GO" id="GO:0042730">
    <property type="term" value="P:fibrinolysis"/>
    <property type="evidence" value="ECO:0007669"/>
    <property type="project" value="TreeGrafter"/>
</dbReference>
<dbReference type="Pfam" id="PF00147">
    <property type="entry name" value="Fibrinogen_C"/>
    <property type="match status" value="1"/>
</dbReference>
<dbReference type="GO" id="GO:0034116">
    <property type="term" value="P:positive regulation of heterotypic cell-cell adhesion"/>
    <property type="evidence" value="ECO:0007669"/>
    <property type="project" value="TreeGrafter"/>
</dbReference>
<dbReference type="InterPro" id="IPR036056">
    <property type="entry name" value="Fibrinogen-like_C"/>
</dbReference>
<feature type="compositionally biased region" description="Low complexity" evidence="5">
    <location>
        <begin position="427"/>
        <end position="441"/>
    </location>
</feature>
<dbReference type="PROSITE" id="PS51406">
    <property type="entry name" value="FIBRINOGEN_C_2"/>
    <property type="match status" value="1"/>
</dbReference>
<feature type="compositionally biased region" description="Basic and acidic residues" evidence="5">
    <location>
        <begin position="582"/>
        <end position="600"/>
    </location>
</feature>
<comment type="caution">
    <text evidence="8">The sequence shown here is derived from an EMBL/GenBank/DDBJ whole genome shotgun (WGS) entry which is preliminary data.</text>
</comment>
<keyword evidence="4" id="KW-0325">Glycoprotein</keyword>
<feature type="compositionally biased region" description="Low complexity" evidence="5">
    <location>
        <begin position="823"/>
        <end position="832"/>
    </location>
</feature>
<feature type="region of interest" description="Disordered" evidence="5">
    <location>
        <begin position="797"/>
        <end position="832"/>
    </location>
</feature>
<dbReference type="InterPro" id="IPR002181">
    <property type="entry name" value="Fibrinogen_a/b/g_C_dom"/>
</dbReference>
<dbReference type="GO" id="GO:0005577">
    <property type="term" value="C:fibrinogen complex"/>
    <property type="evidence" value="ECO:0007669"/>
    <property type="project" value="TreeGrafter"/>
</dbReference>
<evidence type="ECO:0000256" key="6">
    <source>
        <dbReference type="SAM" id="SignalP"/>
    </source>
</evidence>
<evidence type="ECO:0000256" key="3">
    <source>
        <dbReference type="ARBA" id="ARBA00023157"/>
    </source>
</evidence>
<accession>A0AA88SLI3</accession>
<evidence type="ECO:0000256" key="1">
    <source>
        <dbReference type="ARBA" id="ARBA00004613"/>
    </source>
</evidence>
<evidence type="ECO:0000259" key="7">
    <source>
        <dbReference type="PROSITE" id="PS51406"/>
    </source>
</evidence>
<feature type="region of interest" description="Disordered" evidence="5">
    <location>
        <begin position="730"/>
        <end position="778"/>
    </location>
</feature>
<keyword evidence="2" id="KW-0964">Secreted</keyword>
<feature type="compositionally biased region" description="Basic and acidic residues" evidence="5">
    <location>
        <begin position="176"/>
        <end position="212"/>
    </location>
</feature>
<dbReference type="SUPFAM" id="SSF56496">
    <property type="entry name" value="Fibrinogen C-terminal domain-like"/>
    <property type="match status" value="1"/>
</dbReference>
<feature type="region of interest" description="Disordered" evidence="5">
    <location>
        <begin position="425"/>
        <end position="642"/>
    </location>
</feature>
<feature type="signal peptide" evidence="6">
    <location>
        <begin position="1"/>
        <end position="21"/>
    </location>
</feature>
<dbReference type="GO" id="GO:0072377">
    <property type="term" value="P:blood coagulation, common pathway"/>
    <property type="evidence" value="ECO:0007669"/>
    <property type="project" value="TreeGrafter"/>
</dbReference>
<feature type="domain" description="Fibrinogen C-terminal" evidence="7">
    <location>
        <begin position="859"/>
        <end position="1093"/>
    </location>
</feature>
<dbReference type="PROSITE" id="PS00514">
    <property type="entry name" value="FIBRINOGEN_C_1"/>
    <property type="match status" value="1"/>
</dbReference>
<dbReference type="SMART" id="SM00186">
    <property type="entry name" value="FBG"/>
    <property type="match status" value="1"/>
</dbReference>
<organism evidence="8 9">
    <name type="scientific">Channa striata</name>
    <name type="common">Snakehead murrel</name>
    <name type="synonym">Ophicephalus striatus</name>
    <dbReference type="NCBI Taxonomy" id="64152"/>
    <lineage>
        <taxon>Eukaryota</taxon>
        <taxon>Metazoa</taxon>
        <taxon>Chordata</taxon>
        <taxon>Craniata</taxon>
        <taxon>Vertebrata</taxon>
        <taxon>Euteleostomi</taxon>
        <taxon>Actinopterygii</taxon>
        <taxon>Neopterygii</taxon>
        <taxon>Teleostei</taxon>
        <taxon>Neoteleostei</taxon>
        <taxon>Acanthomorphata</taxon>
        <taxon>Anabantaria</taxon>
        <taxon>Anabantiformes</taxon>
        <taxon>Channoidei</taxon>
        <taxon>Channidae</taxon>
        <taxon>Channa</taxon>
    </lineage>
</organism>
<feature type="compositionally biased region" description="Basic and acidic residues" evidence="5">
    <location>
        <begin position="730"/>
        <end position="740"/>
    </location>
</feature>
<feature type="region of interest" description="Disordered" evidence="5">
    <location>
        <begin position="696"/>
        <end position="715"/>
    </location>
</feature>
<feature type="chain" id="PRO_5041653566" description="Fibrinogen C-terminal domain-containing protein" evidence="6">
    <location>
        <begin position="22"/>
        <end position="1096"/>
    </location>
</feature>
<dbReference type="CDD" id="cd00087">
    <property type="entry name" value="FReD"/>
    <property type="match status" value="1"/>
</dbReference>
<dbReference type="InterPro" id="IPR037579">
    <property type="entry name" value="FIB_ANG-like"/>
</dbReference>
<comment type="subcellular location">
    <subcellularLocation>
        <location evidence="1">Secreted</location>
    </subcellularLocation>
</comment>
<feature type="region of interest" description="Disordered" evidence="5">
    <location>
        <begin position="362"/>
        <end position="406"/>
    </location>
</feature>
<dbReference type="NCBIfam" id="NF040941">
    <property type="entry name" value="GGGWT_bact"/>
    <property type="match status" value="1"/>
</dbReference>
<feature type="compositionally biased region" description="Basic and acidic residues" evidence="5">
    <location>
        <begin position="366"/>
        <end position="376"/>
    </location>
</feature>
<dbReference type="GO" id="GO:0005201">
    <property type="term" value="F:extracellular matrix structural constituent"/>
    <property type="evidence" value="ECO:0007669"/>
    <property type="project" value="TreeGrafter"/>
</dbReference>
<feature type="compositionally biased region" description="Polar residues" evidence="5">
    <location>
        <begin position="468"/>
        <end position="499"/>
    </location>
</feature>
<evidence type="ECO:0000256" key="2">
    <source>
        <dbReference type="ARBA" id="ARBA00022525"/>
    </source>
</evidence>
<feature type="compositionally biased region" description="Polar residues" evidence="5">
    <location>
        <begin position="392"/>
        <end position="406"/>
    </location>
</feature>
<dbReference type="Proteomes" id="UP001187415">
    <property type="component" value="Unassembled WGS sequence"/>
</dbReference>
<evidence type="ECO:0000256" key="5">
    <source>
        <dbReference type="SAM" id="MobiDB-lite"/>
    </source>
</evidence>
<name>A0AA88SLI3_CHASR</name>
<dbReference type="InterPro" id="IPR014716">
    <property type="entry name" value="Fibrinogen_a/b/g_C_1"/>
</dbReference>
<dbReference type="PANTHER" id="PTHR47221:SF5">
    <property type="entry name" value="FIBRINOGEN C-TERMINAL DOMAIN-CONTAINING PROTEIN"/>
    <property type="match status" value="1"/>
</dbReference>
<feature type="compositionally biased region" description="Basic and acidic residues" evidence="5">
    <location>
        <begin position="609"/>
        <end position="632"/>
    </location>
</feature>
<feature type="compositionally biased region" description="Polar residues" evidence="5">
    <location>
        <begin position="442"/>
        <end position="451"/>
    </location>
</feature>
<gene>
    <name evidence="8" type="ORF">Q5P01_012337</name>
</gene>
<keyword evidence="9" id="KW-1185">Reference proteome</keyword>
<dbReference type="EMBL" id="JAUPFM010000009">
    <property type="protein sequence ID" value="KAK2842137.1"/>
    <property type="molecule type" value="Genomic_DNA"/>
</dbReference>
<proteinExistence type="predicted"/>
<feature type="compositionally biased region" description="Polar residues" evidence="5">
    <location>
        <begin position="764"/>
        <end position="777"/>
    </location>
</feature>
<feature type="compositionally biased region" description="Basic and acidic residues" evidence="5">
    <location>
        <begin position="553"/>
        <end position="575"/>
    </location>
</feature>
<dbReference type="AlphaFoldDB" id="A0AA88SLI3"/>
<dbReference type="GO" id="GO:0070527">
    <property type="term" value="P:platelet aggregation"/>
    <property type="evidence" value="ECO:0007669"/>
    <property type="project" value="TreeGrafter"/>
</dbReference>
<protein>
    <recommendedName>
        <fullName evidence="7">Fibrinogen C-terminal domain-containing protein</fullName>
    </recommendedName>
</protein>
<reference evidence="8" key="1">
    <citation type="submission" date="2023-07" db="EMBL/GenBank/DDBJ databases">
        <title>Chromosome-level Genome Assembly of Striped Snakehead (Channa striata).</title>
        <authorList>
            <person name="Liu H."/>
        </authorList>
    </citation>
    <scope>NUCLEOTIDE SEQUENCE</scope>
    <source>
        <strain evidence="8">Gz</strain>
        <tissue evidence="8">Muscle</tissue>
    </source>
</reference>